<accession>A0ABY2MXH4</accession>
<sequence length="75" mass="8559">MSIEAFFLQLSIKFYLIYFKRRITATYRYASGQALARATPNSPSVTRLHPQTTRQSLPSRWDSGSRNVVKSSSLC</sequence>
<evidence type="ECO:0000313" key="3">
    <source>
        <dbReference type="Proteomes" id="UP000298057"/>
    </source>
</evidence>
<dbReference type="EMBL" id="RQGU01000165">
    <property type="protein sequence ID" value="TGM11013.1"/>
    <property type="molecule type" value="Genomic_DNA"/>
</dbReference>
<feature type="non-terminal residue" evidence="2">
    <location>
        <position position="75"/>
    </location>
</feature>
<proteinExistence type="predicted"/>
<evidence type="ECO:0000256" key="1">
    <source>
        <dbReference type="SAM" id="MobiDB-lite"/>
    </source>
</evidence>
<gene>
    <name evidence="2" type="ORF">EHQ82_21405</name>
</gene>
<comment type="caution">
    <text evidence="2">The sequence shown here is derived from an EMBL/GenBank/DDBJ whole genome shotgun (WGS) entry which is preliminary data.</text>
</comment>
<evidence type="ECO:0008006" key="4">
    <source>
        <dbReference type="Google" id="ProtNLM"/>
    </source>
</evidence>
<evidence type="ECO:0000313" key="2">
    <source>
        <dbReference type="EMBL" id="TGM11013.1"/>
    </source>
</evidence>
<feature type="region of interest" description="Disordered" evidence="1">
    <location>
        <begin position="39"/>
        <end position="75"/>
    </location>
</feature>
<keyword evidence="3" id="KW-1185">Reference proteome</keyword>
<protein>
    <recommendedName>
        <fullName evidence="4">DUF1564 family protein</fullName>
    </recommendedName>
</protein>
<organism evidence="2 3">
    <name type="scientific">Leptospira selangorensis</name>
    <dbReference type="NCBI Taxonomy" id="2484982"/>
    <lineage>
        <taxon>Bacteria</taxon>
        <taxon>Pseudomonadati</taxon>
        <taxon>Spirochaetota</taxon>
        <taxon>Spirochaetia</taxon>
        <taxon>Leptospirales</taxon>
        <taxon>Leptospiraceae</taxon>
        <taxon>Leptospira</taxon>
    </lineage>
</organism>
<name>A0ABY2MXH4_9LEPT</name>
<reference evidence="3" key="1">
    <citation type="journal article" date="2019" name="PLoS Negl. Trop. Dis.">
        <title>Revisiting the worldwide diversity of Leptospira species in the environment.</title>
        <authorList>
            <person name="Vincent A.T."/>
            <person name="Schiettekatte O."/>
            <person name="Bourhy P."/>
            <person name="Veyrier F.J."/>
            <person name="Picardeau M."/>
        </authorList>
    </citation>
    <scope>NUCLEOTIDE SEQUENCE [LARGE SCALE GENOMIC DNA]</scope>
    <source>
        <strain evidence="3">201702406</strain>
    </source>
</reference>
<dbReference type="Proteomes" id="UP000298057">
    <property type="component" value="Unassembled WGS sequence"/>
</dbReference>